<evidence type="ECO:0000256" key="1">
    <source>
        <dbReference type="SAM" id="Phobius"/>
    </source>
</evidence>
<organism evidence="2 3">
    <name type="scientific">Halteria grandinella</name>
    <dbReference type="NCBI Taxonomy" id="5974"/>
    <lineage>
        <taxon>Eukaryota</taxon>
        <taxon>Sar</taxon>
        <taxon>Alveolata</taxon>
        <taxon>Ciliophora</taxon>
        <taxon>Intramacronucleata</taxon>
        <taxon>Spirotrichea</taxon>
        <taxon>Stichotrichia</taxon>
        <taxon>Sporadotrichida</taxon>
        <taxon>Halteriidae</taxon>
        <taxon>Halteria</taxon>
    </lineage>
</organism>
<evidence type="ECO:0000313" key="3">
    <source>
        <dbReference type="Proteomes" id="UP000785679"/>
    </source>
</evidence>
<dbReference type="Proteomes" id="UP000785679">
    <property type="component" value="Unassembled WGS sequence"/>
</dbReference>
<accession>A0A8J8TAK1</accession>
<keyword evidence="3" id="KW-1185">Reference proteome</keyword>
<comment type="caution">
    <text evidence="2">The sequence shown here is derived from an EMBL/GenBank/DDBJ whole genome shotgun (WGS) entry which is preliminary data.</text>
</comment>
<sequence>MIICANIGLTVAGGFSMKKLWQLISTLQILVHYPLLNLPMQANVMMVLKGIKDISNLNIIPKDMIKPIINSIVRDQADELKDSFGEMGYESSNTLHNMGLAAILAVGILSIIVLIIILGKVCGKSTLQGFLLKINLELEFKQQF</sequence>
<feature type="transmembrane region" description="Helical" evidence="1">
    <location>
        <begin position="20"/>
        <end position="36"/>
    </location>
</feature>
<keyword evidence="1" id="KW-1133">Transmembrane helix</keyword>
<dbReference type="EMBL" id="RRYP01000259">
    <property type="protein sequence ID" value="TNV87725.1"/>
    <property type="molecule type" value="Genomic_DNA"/>
</dbReference>
<gene>
    <name evidence="2" type="ORF">FGO68_gene8186</name>
</gene>
<evidence type="ECO:0000313" key="2">
    <source>
        <dbReference type="EMBL" id="TNV87725.1"/>
    </source>
</evidence>
<name>A0A8J8TAK1_HALGN</name>
<keyword evidence="1" id="KW-0472">Membrane</keyword>
<feature type="transmembrane region" description="Helical" evidence="1">
    <location>
        <begin position="98"/>
        <end position="118"/>
    </location>
</feature>
<dbReference type="OrthoDB" id="325645at2759"/>
<proteinExistence type="predicted"/>
<reference evidence="2" key="1">
    <citation type="submission" date="2019-06" db="EMBL/GenBank/DDBJ databases">
        <authorList>
            <person name="Zheng W."/>
        </authorList>
    </citation>
    <scope>NUCLEOTIDE SEQUENCE</scope>
    <source>
        <strain evidence="2">QDHG01</strain>
    </source>
</reference>
<protein>
    <submittedName>
        <fullName evidence="2">Uncharacterized protein</fullName>
    </submittedName>
</protein>
<keyword evidence="1" id="KW-0812">Transmembrane</keyword>
<dbReference type="AlphaFoldDB" id="A0A8J8TAK1"/>